<keyword evidence="5" id="KW-0813">Transport</keyword>
<evidence type="ECO:0000256" key="2">
    <source>
        <dbReference type="ARBA" id="ARBA00004141"/>
    </source>
</evidence>
<feature type="transmembrane region" description="Helical" evidence="14">
    <location>
        <begin position="67"/>
        <end position="91"/>
    </location>
</feature>
<evidence type="ECO:0000313" key="15">
    <source>
        <dbReference type="EMBL" id="AZF99001.1"/>
    </source>
</evidence>
<dbReference type="EMBL" id="MH577058">
    <property type="protein sequence ID" value="AZF99001.1"/>
    <property type="molecule type" value="Genomic_DNA"/>
</dbReference>
<evidence type="ECO:0000256" key="11">
    <source>
        <dbReference type="ARBA" id="ARBA00023136"/>
    </source>
</evidence>
<dbReference type="SUPFAM" id="SSF81336">
    <property type="entry name" value="F1F0 ATP synthase subunit A"/>
    <property type="match status" value="1"/>
</dbReference>
<comment type="function">
    <text evidence="1">Mitochondrial membrane ATP synthase (F(1)F(0) ATP synthase or Complex V) produces ATP from ADP in the presence of a proton gradient across the membrane which is generated by electron transport complexes of the respiratory chain. F-type ATPases consist of two structural domains, F(1) - containing the extramembraneous catalytic core and F(0) - containing the membrane proton channel, linked together by a central stalk and a peripheral stalk. During catalysis, ATP synthesis in the catalytic domain of F(1) is coupled via a rotary mechanism of the central stalk subunits to proton translocation. Key component of the proton channel; it may play a direct role in the translocation of protons across the membrane.</text>
</comment>
<evidence type="ECO:0000256" key="13">
    <source>
        <dbReference type="RuleBase" id="RU004450"/>
    </source>
</evidence>
<evidence type="ECO:0000256" key="14">
    <source>
        <dbReference type="SAM" id="Phobius"/>
    </source>
</evidence>
<evidence type="ECO:0000256" key="3">
    <source>
        <dbReference type="ARBA" id="ARBA00006810"/>
    </source>
</evidence>
<dbReference type="GO" id="GO:0046933">
    <property type="term" value="F:proton-transporting ATP synthase activity, rotational mechanism"/>
    <property type="evidence" value="ECO:0007669"/>
    <property type="project" value="TreeGrafter"/>
</dbReference>
<dbReference type="GO" id="GO:0005743">
    <property type="term" value="C:mitochondrial inner membrane"/>
    <property type="evidence" value="ECO:0007669"/>
    <property type="project" value="UniProtKB-SubCell"/>
</dbReference>
<dbReference type="AlphaFoldDB" id="A0A3G8FWH4"/>
<dbReference type="PANTHER" id="PTHR11410">
    <property type="entry name" value="ATP SYNTHASE SUBUNIT A"/>
    <property type="match status" value="1"/>
</dbReference>
<protein>
    <recommendedName>
        <fullName evidence="13">ATP synthase subunit a</fullName>
    </recommendedName>
</protein>
<evidence type="ECO:0000256" key="9">
    <source>
        <dbReference type="ARBA" id="ARBA00022989"/>
    </source>
</evidence>
<dbReference type="PANTHER" id="PTHR11410:SF0">
    <property type="entry name" value="ATP SYNTHASE SUBUNIT A"/>
    <property type="match status" value="1"/>
</dbReference>
<keyword evidence="11 14" id="KW-0472">Membrane</keyword>
<keyword evidence="9 14" id="KW-1133">Transmembrane helix</keyword>
<evidence type="ECO:0000256" key="10">
    <source>
        <dbReference type="ARBA" id="ARBA00023065"/>
    </source>
</evidence>
<feature type="transmembrane region" description="Helical" evidence="14">
    <location>
        <begin position="155"/>
        <end position="175"/>
    </location>
</feature>
<dbReference type="Gene3D" id="1.20.120.220">
    <property type="entry name" value="ATP synthase, F0 complex, subunit A"/>
    <property type="match status" value="1"/>
</dbReference>
<evidence type="ECO:0000256" key="1">
    <source>
        <dbReference type="ARBA" id="ARBA00002070"/>
    </source>
</evidence>
<evidence type="ECO:0000256" key="6">
    <source>
        <dbReference type="ARBA" id="ARBA00022547"/>
    </source>
</evidence>
<dbReference type="InterPro" id="IPR023011">
    <property type="entry name" value="ATP_synth_F0_asu_AS"/>
</dbReference>
<accession>A0A3G8FWH4</accession>
<dbReference type="PROSITE" id="PS00449">
    <property type="entry name" value="ATPASE_A"/>
    <property type="match status" value="1"/>
</dbReference>
<comment type="subcellular location">
    <subcellularLocation>
        <location evidence="2">Membrane</location>
        <topology evidence="2">Multi-pass membrane protein</topology>
    </subcellularLocation>
    <subcellularLocation>
        <location evidence="13">Mitochondrion inner membrane</location>
        <topology evidence="13">Multi-pass membrane protein</topology>
    </subcellularLocation>
</comment>
<feature type="transmembrane region" description="Helical" evidence="14">
    <location>
        <begin position="181"/>
        <end position="214"/>
    </location>
</feature>
<sequence>MTNLFSIFDPSSFFNISLNWISTLMSMILIPMMFWMIPSRSEILWKKMINLLHKEMKLLMNNKSNGLTLNFISLFILIFFSNFMGLFPYIFTPTSHISMNLILSMPLWLTLMFFGWTNYSNNMFSHLVPQGTPNILMPFMVCIESISNLIRPMTLAIRLSANMIAGHLLLSLLGNSGKFNLFLSILIITQIMLLMLEFAVSLIQAYVFSILSILYTSEIN</sequence>
<dbReference type="CDD" id="cd00310">
    <property type="entry name" value="ATP-synt_Fo_a_6"/>
    <property type="match status" value="1"/>
</dbReference>
<keyword evidence="12" id="KW-0066">ATP synthesis</keyword>
<keyword evidence="7 14" id="KW-0812">Transmembrane</keyword>
<evidence type="ECO:0000256" key="5">
    <source>
        <dbReference type="ARBA" id="ARBA00022448"/>
    </source>
</evidence>
<keyword evidence="8" id="KW-0375">Hydrogen ion transport</keyword>
<name>A0A3G8FWH4_9HYME</name>
<keyword evidence="6" id="KW-0138">CF(0)</keyword>
<evidence type="ECO:0000256" key="8">
    <source>
        <dbReference type="ARBA" id="ARBA00022781"/>
    </source>
</evidence>
<keyword evidence="15" id="KW-0496">Mitochondrion</keyword>
<dbReference type="InterPro" id="IPR045083">
    <property type="entry name" value="ATP_synth_F0_asu_bact/mt"/>
</dbReference>
<reference evidence="15" key="1">
    <citation type="journal article" date="2018" name="Int. J. Biol. Macromol.">
        <title>The first mitogenomes of the superfamily Pamphilioidea (Hymenoptera: Symphyta): Mitogenome architecture and phylogenetic inference.</title>
        <authorList>
            <person name="Niu G."/>
            <person name="Korkmaz E.M."/>
            <person name="Dogan O."/>
            <person name="Zhang Y."/>
            <person name="Aydemir M.N."/>
            <person name="Budak M."/>
            <person name="Du S."/>
            <person name="Basibuyuk H.H."/>
            <person name="Wei M."/>
        </authorList>
    </citation>
    <scope>NUCLEOTIDE SEQUENCE</scope>
</reference>
<gene>
    <name evidence="15" type="primary">ATP6</name>
</gene>
<evidence type="ECO:0000256" key="7">
    <source>
        <dbReference type="ARBA" id="ARBA00022692"/>
    </source>
</evidence>
<dbReference type="InterPro" id="IPR000568">
    <property type="entry name" value="ATP_synth_F0_asu"/>
</dbReference>
<dbReference type="PRINTS" id="PR00123">
    <property type="entry name" value="ATPASEA"/>
</dbReference>
<keyword evidence="10" id="KW-0406">Ion transport</keyword>
<comment type="similarity">
    <text evidence="3">Belongs to the ATPase A chain family.</text>
</comment>
<organism evidence="15">
    <name type="scientific">Megalodontes cephalotes</name>
    <dbReference type="NCBI Taxonomy" id="222801"/>
    <lineage>
        <taxon>Eukaryota</taxon>
        <taxon>Metazoa</taxon>
        <taxon>Ecdysozoa</taxon>
        <taxon>Arthropoda</taxon>
        <taxon>Hexapoda</taxon>
        <taxon>Insecta</taxon>
        <taxon>Pterygota</taxon>
        <taxon>Neoptera</taxon>
        <taxon>Endopterygota</taxon>
        <taxon>Hymenoptera</taxon>
        <taxon>Pamphilioidea</taxon>
        <taxon>Megalodontesidae</taxon>
        <taxon>Megalodontes</taxon>
    </lineage>
</organism>
<dbReference type="InterPro" id="IPR035908">
    <property type="entry name" value="F0_ATP_A_sf"/>
</dbReference>
<evidence type="ECO:0000256" key="12">
    <source>
        <dbReference type="ARBA" id="ARBA00023310"/>
    </source>
</evidence>
<proteinExistence type="inferred from homology"/>
<feature type="transmembrane region" description="Helical" evidence="14">
    <location>
        <begin position="20"/>
        <end position="38"/>
    </location>
</feature>
<comment type="subunit">
    <text evidence="4">F-type ATPases have 2 components, CF(1) - the catalytic core - and CF(0) - the membrane proton channel. CF(1) has five subunits: alpha(3), beta(3), gamma(1), delta(1), epsilon(1). CF(0) has three main subunits: a, b and c.</text>
</comment>
<feature type="transmembrane region" description="Helical" evidence="14">
    <location>
        <begin position="97"/>
        <end position="116"/>
    </location>
</feature>
<dbReference type="NCBIfam" id="TIGR01131">
    <property type="entry name" value="ATP_synt_6_or_A"/>
    <property type="match status" value="1"/>
</dbReference>
<evidence type="ECO:0000256" key="4">
    <source>
        <dbReference type="ARBA" id="ARBA00011648"/>
    </source>
</evidence>
<dbReference type="GO" id="GO:0045259">
    <property type="term" value="C:proton-transporting ATP synthase complex"/>
    <property type="evidence" value="ECO:0007669"/>
    <property type="project" value="UniProtKB-KW"/>
</dbReference>
<geneLocation type="mitochondrion" evidence="15"/>
<dbReference type="Pfam" id="PF00119">
    <property type="entry name" value="ATP-synt_A"/>
    <property type="match status" value="1"/>
</dbReference>